<feature type="signal peptide" evidence="2">
    <location>
        <begin position="1"/>
        <end position="17"/>
    </location>
</feature>
<evidence type="ECO:0000256" key="1">
    <source>
        <dbReference type="SAM" id="MobiDB-lite"/>
    </source>
</evidence>
<protein>
    <submittedName>
        <fullName evidence="4">Serine hydrolase domain-containing protein</fullName>
        <ecNumber evidence="4">3.1.1.103</ecNumber>
    </submittedName>
</protein>
<name>A0ABU3QBH5_9SPHN</name>
<dbReference type="Proteomes" id="UP001259572">
    <property type="component" value="Unassembled WGS sequence"/>
</dbReference>
<organism evidence="4 5">
    <name type="scientific">Sphingosinicella rhizophila</name>
    <dbReference type="NCBI Taxonomy" id="3050082"/>
    <lineage>
        <taxon>Bacteria</taxon>
        <taxon>Pseudomonadati</taxon>
        <taxon>Pseudomonadota</taxon>
        <taxon>Alphaproteobacteria</taxon>
        <taxon>Sphingomonadales</taxon>
        <taxon>Sphingosinicellaceae</taxon>
        <taxon>Sphingosinicella</taxon>
    </lineage>
</organism>
<dbReference type="PANTHER" id="PTHR46825:SF9">
    <property type="entry name" value="BETA-LACTAMASE-RELATED DOMAIN-CONTAINING PROTEIN"/>
    <property type="match status" value="1"/>
</dbReference>
<dbReference type="Pfam" id="PF00144">
    <property type="entry name" value="Beta-lactamase"/>
    <property type="match status" value="1"/>
</dbReference>
<dbReference type="PANTHER" id="PTHR46825">
    <property type="entry name" value="D-ALANYL-D-ALANINE-CARBOXYPEPTIDASE/ENDOPEPTIDASE AMPH"/>
    <property type="match status" value="1"/>
</dbReference>
<reference evidence="4 5" key="1">
    <citation type="submission" date="2023-05" db="EMBL/GenBank/DDBJ databases">
        <authorList>
            <person name="Guo Y."/>
        </authorList>
    </citation>
    <scope>NUCLEOTIDE SEQUENCE [LARGE SCALE GENOMIC DNA]</scope>
    <source>
        <strain evidence="4 5">GR2756</strain>
    </source>
</reference>
<feature type="region of interest" description="Disordered" evidence="1">
    <location>
        <begin position="312"/>
        <end position="333"/>
    </location>
</feature>
<dbReference type="EMBL" id="JAVUPU010000011">
    <property type="protein sequence ID" value="MDT9600672.1"/>
    <property type="molecule type" value="Genomic_DNA"/>
</dbReference>
<keyword evidence="4" id="KW-0378">Hydrolase</keyword>
<dbReference type="InterPro" id="IPR050491">
    <property type="entry name" value="AmpC-like"/>
</dbReference>
<dbReference type="GO" id="GO:0016787">
    <property type="term" value="F:hydrolase activity"/>
    <property type="evidence" value="ECO:0007669"/>
    <property type="project" value="UniProtKB-KW"/>
</dbReference>
<proteinExistence type="predicted"/>
<evidence type="ECO:0000313" key="5">
    <source>
        <dbReference type="Proteomes" id="UP001259572"/>
    </source>
</evidence>
<dbReference type="Gene3D" id="3.40.710.10">
    <property type="entry name" value="DD-peptidase/beta-lactamase superfamily"/>
    <property type="match status" value="1"/>
</dbReference>
<evidence type="ECO:0000313" key="4">
    <source>
        <dbReference type="EMBL" id="MDT9600672.1"/>
    </source>
</evidence>
<keyword evidence="5" id="KW-1185">Reference proteome</keyword>
<evidence type="ECO:0000259" key="3">
    <source>
        <dbReference type="Pfam" id="PF00144"/>
    </source>
</evidence>
<comment type="caution">
    <text evidence="4">The sequence shown here is derived from an EMBL/GenBank/DDBJ whole genome shotgun (WGS) entry which is preliminary data.</text>
</comment>
<feature type="chain" id="PRO_5045843550" evidence="2">
    <location>
        <begin position="18"/>
        <end position="396"/>
    </location>
</feature>
<evidence type="ECO:0000256" key="2">
    <source>
        <dbReference type="SAM" id="SignalP"/>
    </source>
</evidence>
<keyword evidence="2" id="KW-0732">Signal</keyword>
<dbReference type="EC" id="3.1.1.103" evidence="4"/>
<gene>
    <name evidence="4" type="ORF">RQX22_17050</name>
</gene>
<feature type="domain" description="Beta-lactamase-related" evidence="3">
    <location>
        <begin position="48"/>
        <end position="387"/>
    </location>
</feature>
<dbReference type="SUPFAM" id="SSF56601">
    <property type="entry name" value="beta-lactamase/transpeptidase-like"/>
    <property type="match status" value="1"/>
</dbReference>
<dbReference type="InterPro" id="IPR001466">
    <property type="entry name" value="Beta-lactam-related"/>
</dbReference>
<accession>A0ABU3QBH5</accession>
<dbReference type="InterPro" id="IPR012338">
    <property type="entry name" value="Beta-lactam/transpept-like"/>
</dbReference>
<dbReference type="RefSeq" id="WP_315728060.1">
    <property type="nucleotide sequence ID" value="NZ_JAVUPU010000011.1"/>
</dbReference>
<sequence>MKSGLLSFALLLGTALAAPLAINSAAPAAAQAASGSQTLTPATIAAIDSIAKEAVRSGQTAGLAVGVSVNGSPVLVRGYGAADLEHGVPVTQRTVFRTGSVTKQFTAAAILLLAEDGKLSVDDPLSKFFPDFPRASEVTVRELLTHTGGVRNYTAVEDYFPTLGRQDLTTEQMVDYIAKLEKPYDFDPGTSWSYSNSGYFLLGAIIEKLSGQSYAAFMKARIFDPLGLSDTAVDDTTELVPHRADGYEVVKDAPGKYTNTTYIAMGAAAAAGAIRSTVGDLLKWQNALLGGKLLKPGSLAMMIEPVKLKNGSLSGTARKPDPAGRPPSEYGFGLSMRTEDGRRVIGHGGNINGFNSYTQNFPDQKVSIAVLANTGGRPAGEAGTKIAEAIFGTKGK</sequence>